<accession>A0A511MG00</accession>
<evidence type="ECO:0000313" key="1">
    <source>
        <dbReference type="EMBL" id="GEM39341.1"/>
    </source>
</evidence>
<name>A0A511MG00_9NOCA</name>
<comment type="caution">
    <text evidence="1">The sequence shown here is derived from an EMBL/GenBank/DDBJ whole genome shotgun (WGS) entry which is preliminary data.</text>
</comment>
<sequence>MTQPIRTGNDWKQAGLVLAVVAALLVVPSVVAALVPVRETAVAPDSEIELTAPGTEPDTIGFGGVGGWQRRPTGDQSTAVLIAPDGSRLAVSVVDGVTDFAEAVEWRRKVLGVQGFDAYFDGGEVKTPNGFSGPTCRGTDKAGVCAILGNDNLAVTLVLIGDDAALPELAPVLDSLTVRR</sequence>
<dbReference type="EMBL" id="BJXA01000024">
    <property type="protein sequence ID" value="GEM39341.1"/>
    <property type="molecule type" value="Genomic_DNA"/>
</dbReference>
<proteinExistence type="predicted"/>
<keyword evidence="2" id="KW-1185">Reference proteome</keyword>
<dbReference type="RefSeq" id="WP_147132905.1">
    <property type="nucleotide sequence ID" value="NZ_BJXA01000024.1"/>
</dbReference>
<dbReference type="OrthoDB" id="4545259at2"/>
<protein>
    <submittedName>
        <fullName evidence="1">Uncharacterized protein</fullName>
    </submittedName>
</protein>
<evidence type="ECO:0000313" key="2">
    <source>
        <dbReference type="Proteomes" id="UP000321424"/>
    </source>
</evidence>
<organism evidence="1 2">
    <name type="scientific">Nocardia ninae NBRC 108245</name>
    <dbReference type="NCBI Taxonomy" id="1210091"/>
    <lineage>
        <taxon>Bacteria</taxon>
        <taxon>Bacillati</taxon>
        <taxon>Actinomycetota</taxon>
        <taxon>Actinomycetes</taxon>
        <taxon>Mycobacteriales</taxon>
        <taxon>Nocardiaceae</taxon>
        <taxon>Nocardia</taxon>
    </lineage>
</organism>
<gene>
    <name evidence="1" type="ORF">NN4_38600</name>
</gene>
<reference evidence="1 2" key="1">
    <citation type="submission" date="2019-07" db="EMBL/GenBank/DDBJ databases">
        <title>Whole genome shotgun sequence of Nocardia ninae NBRC 108245.</title>
        <authorList>
            <person name="Hosoyama A."/>
            <person name="Uohara A."/>
            <person name="Ohji S."/>
            <person name="Ichikawa N."/>
        </authorList>
    </citation>
    <scope>NUCLEOTIDE SEQUENCE [LARGE SCALE GENOMIC DNA]</scope>
    <source>
        <strain evidence="1 2">NBRC 108245</strain>
    </source>
</reference>
<dbReference type="AlphaFoldDB" id="A0A511MG00"/>
<dbReference type="Proteomes" id="UP000321424">
    <property type="component" value="Unassembled WGS sequence"/>
</dbReference>